<feature type="domain" description="PNPLA" evidence="2">
    <location>
        <begin position="65"/>
        <end position="242"/>
    </location>
</feature>
<gene>
    <name evidence="3" type="ORF">COA96_05750</name>
</gene>
<dbReference type="AlphaFoldDB" id="A0A2A5B448"/>
<accession>A0A2A5B448</accession>
<dbReference type="GO" id="GO:0006629">
    <property type="term" value="P:lipid metabolic process"/>
    <property type="evidence" value="ECO:0007669"/>
    <property type="project" value="UniProtKB-KW"/>
</dbReference>
<dbReference type="InterPro" id="IPR002641">
    <property type="entry name" value="PNPLA_dom"/>
</dbReference>
<keyword evidence="1" id="KW-0443">Lipid metabolism</keyword>
<dbReference type="Pfam" id="PF01734">
    <property type="entry name" value="Patatin"/>
    <property type="match status" value="1"/>
</dbReference>
<dbReference type="EMBL" id="NVVJ01000012">
    <property type="protein sequence ID" value="PCJ26245.1"/>
    <property type="molecule type" value="Genomic_DNA"/>
</dbReference>
<reference evidence="4" key="1">
    <citation type="submission" date="2017-08" db="EMBL/GenBank/DDBJ databases">
        <title>A dynamic microbial community with high functional redundancy inhabits the cold, oxic subseafloor aquifer.</title>
        <authorList>
            <person name="Tully B.J."/>
            <person name="Wheat C.G."/>
            <person name="Glazer B.T."/>
            <person name="Huber J.A."/>
        </authorList>
    </citation>
    <scope>NUCLEOTIDE SEQUENCE [LARGE SCALE GENOMIC DNA]</scope>
</reference>
<evidence type="ECO:0000256" key="1">
    <source>
        <dbReference type="ARBA" id="ARBA00023098"/>
    </source>
</evidence>
<sequence length="357" mass="39236">MMSSLSIFAGPTALARLKADGLCADQFKVLLGASGGPKWFVLYGLDCYLFGDFFAQQKQELITLGSSAGAWRMCCLATSEPVAAIGRLATRYSEEEYSSTPTTAEITEKARNMLAEMLGDSGAAEIVGNKVIKTHIITDRSKGFGASKKKSLQATALLASALSNVVSRKSLSFFYERTIFTNMGQLSPWNACKDIDTSVVGLNEENIFDAMIASGSIPFVLDGVRNISGAKKGLYWDGGITDYHFDFNFHAGGGLVLYPHFSSTVTPGWFDKHIPWRKVNEHHFDNVVLVTPSKEFVASLPYGKIPDRSDFEKLDYNTRLTYWREVLDKSHQLAEDFSKLVNAGIGIDAIQAFSDRP</sequence>
<proteinExistence type="predicted"/>
<dbReference type="SUPFAM" id="SSF52151">
    <property type="entry name" value="FabD/lysophospholipase-like"/>
    <property type="match status" value="1"/>
</dbReference>
<protein>
    <recommendedName>
        <fullName evidence="2">PNPLA domain-containing protein</fullName>
    </recommendedName>
</protein>
<comment type="caution">
    <text evidence="3">The sequence shown here is derived from an EMBL/GenBank/DDBJ whole genome shotgun (WGS) entry which is preliminary data.</text>
</comment>
<evidence type="ECO:0000259" key="2">
    <source>
        <dbReference type="Pfam" id="PF01734"/>
    </source>
</evidence>
<evidence type="ECO:0000313" key="3">
    <source>
        <dbReference type="EMBL" id="PCJ26245.1"/>
    </source>
</evidence>
<dbReference type="Proteomes" id="UP000218327">
    <property type="component" value="Unassembled WGS sequence"/>
</dbReference>
<evidence type="ECO:0000313" key="4">
    <source>
        <dbReference type="Proteomes" id="UP000218327"/>
    </source>
</evidence>
<organism evidence="3 4">
    <name type="scientific">SAR86 cluster bacterium</name>
    <dbReference type="NCBI Taxonomy" id="2030880"/>
    <lineage>
        <taxon>Bacteria</taxon>
        <taxon>Pseudomonadati</taxon>
        <taxon>Pseudomonadota</taxon>
        <taxon>Gammaproteobacteria</taxon>
        <taxon>SAR86 cluster</taxon>
    </lineage>
</organism>
<dbReference type="InterPro" id="IPR016035">
    <property type="entry name" value="Acyl_Trfase/lysoPLipase"/>
</dbReference>
<name>A0A2A5B448_9GAMM</name>